<evidence type="ECO:0000256" key="9">
    <source>
        <dbReference type="ARBA" id="ARBA00023136"/>
    </source>
</evidence>
<evidence type="ECO:0000256" key="11">
    <source>
        <dbReference type="ARBA" id="ARBA00033245"/>
    </source>
</evidence>
<protein>
    <recommendedName>
        <fullName evidence="3 13">Membrane protein insertase YidC</fullName>
    </recommendedName>
    <alternativeName>
        <fullName evidence="12 13">Foldase YidC</fullName>
    </alternativeName>
    <alternativeName>
        <fullName evidence="11 13">Membrane integrase YidC</fullName>
    </alternativeName>
    <alternativeName>
        <fullName evidence="13">Membrane protein YidC</fullName>
    </alternativeName>
</protein>
<dbReference type="eggNOG" id="COG0706">
    <property type="taxonomic scope" value="Bacteria"/>
</dbReference>
<evidence type="ECO:0000259" key="14">
    <source>
        <dbReference type="Pfam" id="PF02096"/>
    </source>
</evidence>
<evidence type="ECO:0000259" key="15">
    <source>
        <dbReference type="Pfam" id="PF14849"/>
    </source>
</evidence>
<dbReference type="KEGG" id="dte:Dester_0622"/>
<dbReference type="InterPro" id="IPR047196">
    <property type="entry name" value="YidC_ALB_C"/>
</dbReference>
<keyword evidence="9 13" id="KW-0472">Membrane</keyword>
<dbReference type="InterPro" id="IPR028055">
    <property type="entry name" value="YidC/Oxa/ALB_C"/>
</dbReference>
<comment type="function">
    <text evidence="13">Required for the insertion and/or proper folding and/or complex formation of integral membrane proteins into the membrane. Involved in integration of membrane proteins that insert both dependently and independently of the Sec translocase complex, as well as at least some lipoproteins. Aids folding of multispanning membrane proteins.</text>
</comment>
<dbReference type="Proteomes" id="UP000007102">
    <property type="component" value="Chromosome"/>
</dbReference>
<dbReference type="PRINTS" id="PR00701">
    <property type="entry name" value="60KDINNERMP"/>
</dbReference>
<dbReference type="GO" id="GO:0032977">
    <property type="term" value="F:membrane insertase activity"/>
    <property type="evidence" value="ECO:0007669"/>
    <property type="project" value="InterPro"/>
</dbReference>
<evidence type="ECO:0000313" key="16">
    <source>
        <dbReference type="EMBL" id="ADY73273.1"/>
    </source>
</evidence>
<feature type="transmembrane region" description="Helical" evidence="13">
    <location>
        <begin position="307"/>
        <end position="326"/>
    </location>
</feature>
<dbReference type="Gene3D" id="2.70.98.90">
    <property type="match status" value="1"/>
</dbReference>
<evidence type="ECO:0000256" key="7">
    <source>
        <dbReference type="ARBA" id="ARBA00022927"/>
    </source>
</evidence>
<evidence type="ECO:0000313" key="17">
    <source>
        <dbReference type="Proteomes" id="UP000007102"/>
    </source>
</evidence>
<dbReference type="GO" id="GO:0005886">
    <property type="term" value="C:plasma membrane"/>
    <property type="evidence" value="ECO:0007669"/>
    <property type="project" value="UniProtKB-SubCell"/>
</dbReference>
<dbReference type="RefSeq" id="WP_013638230.1">
    <property type="nucleotide sequence ID" value="NC_015185.1"/>
</dbReference>
<evidence type="ECO:0000256" key="4">
    <source>
        <dbReference type="ARBA" id="ARBA00022448"/>
    </source>
</evidence>
<keyword evidence="17" id="KW-1185">Reference proteome</keyword>
<keyword evidence="4 13" id="KW-0813">Transport</keyword>
<dbReference type="HAMAP" id="MF_01810">
    <property type="entry name" value="YidC_type1"/>
    <property type="match status" value="1"/>
</dbReference>
<dbReference type="GO" id="GO:0015031">
    <property type="term" value="P:protein transport"/>
    <property type="evidence" value="ECO:0007669"/>
    <property type="project" value="UniProtKB-KW"/>
</dbReference>
<reference evidence="16 17" key="1">
    <citation type="journal article" date="2011" name="Stand. Genomic Sci.">
        <title>Complete genome sequence of the thermophilic sulfur-reducer Desulfurobacterium thermolithotrophum type strain (BSA(T)) from a deep-sea hydrothermal vent.</title>
        <authorList>
            <person name="Goker M."/>
            <person name="Daligault H."/>
            <person name="Mwirichia R."/>
            <person name="Lapidus A."/>
            <person name="Lucas S."/>
            <person name="Deshpande S."/>
            <person name="Pagani I."/>
            <person name="Tapia R."/>
            <person name="Cheng J.F."/>
            <person name="Goodwin L."/>
            <person name="Pitluck S."/>
            <person name="Liolios K."/>
            <person name="Ivanova N."/>
            <person name="Mavromatis K."/>
            <person name="Mikhailova N."/>
            <person name="Pati A."/>
            <person name="Chen A."/>
            <person name="Palaniappan K."/>
            <person name="Han C."/>
            <person name="Land M."/>
            <person name="Hauser L."/>
            <person name="Pan C."/>
            <person name="Brambilla E.M."/>
            <person name="Rohde M."/>
            <person name="Spring S."/>
            <person name="Sikorski J."/>
            <person name="Wirth R."/>
            <person name="Detter J.C."/>
            <person name="Woyke T."/>
            <person name="Bristow J."/>
            <person name="Eisen J.A."/>
            <person name="Markowitz V."/>
            <person name="Hugenholtz P."/>
            <person name="Kyrpides N.C."/>
            <person name="Klenk H.P."/>
        </authorList>
    </citation>
    <scope>NUCLEOTIDE SEQUENCE [LARGE SCALE GENOMIC DNA]</scope>
    <source>
        <strain evidence="17">DSM 11699 / BSA</strain>
    </source>
</reference>
<dbReference type="HOGENOM" id="CLU_016535_3_1_0"/>
<comment type="similarity">
    <text evidence="2 13">Belongs to the OXA1/ALB3/YidC family. Type 1 subfamily.</text>
</comment>
<evidence type="ECO:0000256" key="10">
    <source>
        <dbReference type="ARBA" id="ARBA00023186"/>
    </source>
</evidence>
<reference evidence="17" key="2">
    <citation type="submission" date="2011-02" db="EMBL/GenBank/DDBJ databases">
        <title>The complete genome of Desulfurobacterium thermolithotrophum DSM 11699.</title>
        <authorList>
            <consortium name="US DOE Joint Genome Institute (JGI-PGF)"/>
            <person name="Lucas S."/>
            <person name="Copeland A."/>
            <person name="Lapidus A."/>
            <person name="Bruce D."/>
            <person name="Goodwin L."/>
            <person name="Pitluck S."/>
            <person name="Kyrpides N."/>
            <person name="Mavromatis K."/>
            <person name="Pagani I."/>
            <person name="Ivanova N."/>
            <person name="Mikhailova N."/>
            <person name="Daligault H."/>
            <person name="Detter J.C."/>
            <person name="Tapia R."/>
            <person name="Han C."/>
            <person name="Land M."/>
            <person name="Hauser L."/>
            <person name="Markowitz V."/>
            <person name="Cheng J.-F."/>
            <person name="Hugenholtz P."/>
            <person name="Woyke T."/>
            <person name="Wu D."/>
            <person name="Spring S."/>
            <person name="Brambilla E."/>
            <person name="Klenk H.-P."/>
            <person name="Eisen J.A."/>
        </authorList>
    </citation>
    <scope>NUCLEOTIDE SEQUENCE [LARGE SCALE GENOMIC DNA]</scope>
    <source>
        <strain evidence="17">DSM 11699 / BSA</strain>
    </source>
</reference>
<proteinExistence type="inferred from homology"/>
<dbReference type="OrthoDB" id="9780552at2"/>
<gene>
    <name evidence="13" type="primary">yidC</name>
    <name evidence="16" type="ordered locus">Dester_0622</name>
</gene>
<feature type="transmembrane region" description="Helical" evidence="13">
    <location>
        <begin position="444"/>
        <end position="468"/>
    </location>
</feature>
<organism evidence="16 17">
    <name type="scientific">Desulfurobacterium thermolithotrophum (strain DSM 11699 / BSA)</name>
    <dbReference type="NCBI Taxonomy" id="868864"/>
    <lineage>
        <taxon>Bacteria</taxon>
        <taxon>Pseudomonadati</taxon>
        <taxon>Aquificota</taxon>
        <taxon>Aquificia</taxon>
        <taxon>Desulfurobacteriales</taxon>
        <taxon>Desulfurobacteriaceae</taxon>
        <taxon>Desulfurobacterium</taxon>
    </lineage>
</organism>
<dbReference type="EMBL" id="CP002543">
    <property type="protein sequence ID" value="ADY73273.1"/>
    <property type="molecule type" value="Genomic_DNA"/>
</dbReference>
<feature type="domain" description="Membrane insertase YidC/Oxa/ALB C-terminal" evidence="14">
    <location>
        <begin position="307"/>
        <end position="483"/>
    </location>
</feature>
<dbReference type="Pfam" id="PF14849">
    <property type="entry name" value="YidC_periplas"/>
    <property type="match status" value="1"/>
</dbReference>
<keyword evidence="6 13" id="KW-0812">Transmembrane</keyword>
<dbReference type="CDD" id="cd19961">
    <property type="entry name" value="EcYidC-like_peri"/>
    <property type="match status" value="1"/>
</dbReference>
<dbReference type="InterPro" id="IPR038221">
    <property type="entry name" value="YidC_periplasmic_sf"/>
</dbReference>
<dbReference type="InterPro" id="IPR019998">
    <property type="entry name" value="Membr_insert_YidC"/>
</dbReference>
<dbReference type="PANTHER" id="PTHR12428:SF65">
    <property type="entry name" value="CYTOCHROME C OXIDASE ASSEMBLY PROTEIN COX18, MITOCHONDRIAL"/>
    <property type="match status" value="1"/>
</dbReference>
<evidence type="ECO:0000256" key="3">
    <source>
        <dbReference type="ARBA" id="ARBA00015325"/>
    </source>
</evidence>
<comment type="subunit">
    <text evidence="13">Interacts with the Sec translocase complex via SecD. Specifically interacts with transmembrane segments of nascent integral membrane proteins during membrane integration.</text>
</comment>
<dbReference type="AlphaFoldDB" id="F0S351"/>
<keyword evidence="7 13" id="KW-0653">Protein transport</keyword>
<sequence length="490" mass="55650">MEKNKLLSIVQAALLAFILVLGFQFFFGKNEERKNVKEALKQEHVVKVDIPESREIGKVVKVKTPLYSAEISTVNGKLLSLTVKKYNAQLVSEFSKKMGIFPLMTISTDEKLSKELANISLTPSMKKVLVKDKAVILKLEGSLQDGRKFVKELTFYPDSYRIDVKTELKGEKLITLIGPDIRVNEAHTSRMGHIGPVVETEKGIERLEPQEIKTPISFKNVKWAGEEDKYFLMAIKDTDFPVSIENINSHTVIKGFIGSGIFYGGPKELNQLESLGMDKAIDFGIFGFLAKPFLKFFLFLHQFIPNWGLVIIVLTILIKIILHPLTHKSFESMKKMQELAPKLEEIKNKYKDNPQKLNEEMMKLYKEAGVNPMGGCLPILLQIPIFFALYEIFLNAVELKGASFLWVPDLSMPDSTFIMPILMGASMILQQKLTPTTNPQQEKIFMIMAVVFTFMFASFPAGLVLYWLTNNIITAIQNFIINRMLHRESN</sequence>
<dbReference type="Pfam" id="PF02096">
    <property type="entry name" value="60KD_IMP"/>
    <property type="match status" value="1"/>
</dbReference>
<dbReference type="InterPro" id="IPR028053">
    <property type="entry name" value="Membr_insert_YidC_N"/>
</dbReference>
<evidence type="ECO:0000256" key="12">
    <source>
        <dbReference type="ARBA" id="ARBA00033342"/>
    </source>
</evidence>
<accession>F0S351</accession>
<dbReference type="CDD" id="cd20070">
    <property type="entry name" value="5TM_YidC_Alb3"/>
    <property type="match status" value="1"/>
</dbReference>
<evidence type="ECO:0000256" key="13">
    <source>
        <dbReference type="HAMAP-Rule" id="MF_01810"/>
    </source>
</evidence>
<comment type="subcellular location">
    <subcellularLocation>
        <location evidence="1">Cell inner membrane</location>
        <topology evidence="1">Multi-pass membrane protein</topology>
    </subcellularLocation>
    <subcellularLocation>
        <location evidence="13">Cell membrane</location>
        <topology evidence="13">Multi-pass membrane protein</topology>
    </subcellularLocation>
</comment>
<dbReference type="PANTHER" id="PTHR12428">
    <property type="entry name" value="OXA1"/>
    <property type="match status" value="1"/>
</dbReference>
<dbReference type="PRINTS" id="PR01900">
    <property type="entry name" value="YIDCPROTEIN"/>
</dbReference>
<evidence type="ECO:0000256" key="2">
    <source>
        <dbReference type="ARBA" id="ARBA00010527"/>
    </source>
</evidence>
<dbReference type="InterPro" id="IPR001708">
    <property type="entry name" value="YidC/ALB3/OXA1/COX18"/>
</dbReference>
<dbReference type="STRING" id="868864.Dester_0622"/>
<feature type="transmembrane region" description="Helical" evidence="13">
    <location>
        <begin position="370"/>
        <end position="390"/>
    </location>
</feature>
<evidence type="ECO:0000256" key="1">
    <source>
        <dbReference type="ARBA" id="ARBA00004429"/>
    </source>
</evidence>
<evidence type="ECO:0000256" key="8">
    <source>
        <dbReference type="ARBA" id="ARBA00022989"/>
    </source>
</evidence>
<evidence type="ECO:0000256" key="6">
    <source>
        <dbReference type="ARBA" id="ARBA00022692"/>
    </source>
</evidence>
<dbReference type="GO" id="GO:0051205">
    <property type="term" value="P:protein insertion into membrane"/>
    <property type="evidence" value="ECO:0007669"/>
    <property type="project" value="TreeGrafter"/>
</dbReference>
<feature type="domain" description="Membrane insertase YidC N-terminal" evidence="15">
    <location>
        <begin position="60"/>
        <end position="295"/>
    </location>
</feature>
<name>F0S351_DESTD</name>
<dbReference type="NCBIfam" id="TIGR03593">
    <property type="entry name" value="yidC_nterm"/>
    <property type="match status" value="1"/>
</dbReference>
<keyword evidence="10 13" id="KW-0143">Chaperone</keyword>
<dbReference type="NCBIfam" id="TIGR03592">
    <property type="entry name" value="yidC_oxa1_cterm"/>
    <property type="match status" value="1"/>
</dbReference>
<keyword evidence="5 13" id="KW-1003">Cell membrane</keyword>
<dbReference type="InParanoid" id="F0S351"/>
<keyword evidence="8 13" id="KW-1133">Transmembrane helix</keyword>
<feature type="transmembrane region" description="Helical" evidence="13">
    <location>
        <begin position="6"/>
        <end position="27"/>
    </location>
</feature>
<evidence type="ECO:0000256" key="5">
    <source>
        <dbReference type="ARBA" id="ARBA00022475"/>
    </source>
</evidence>